<dbReference type="Proteomes" id="UP000001056">
    <property type="component" value="Unassembled WGS sequence"/>
</dbReference>
<accession>Q2GWR4</accession>
<dbReference type="EMBL" id="CH408033">
    <property type="protein sequence ID" value="EAQ86337.1"/>
    <property type="molecule type" value="Genomic_DNA"/>
</dbReference>
<dbReference type="AlphaFoldDB" id="Q2GWR4"/>
<name>Q2GWR4_CHAGB</name>
<gene>
    <name evidence="2" type="ORF">CHGG_07590</name>
</gene>
<dbReference type="GeneID" id="4394651"/>
<dbReference type="RefSeq" id="XP_001225246.1">
    <property type="nucleotide sequence ID" value="XM_001225245.1"/>
</dbReference>
<protein>
    <submittedName>
        <fullName evidence="2">Uncharacterized protein</fullName>
    </submittedName>
</protein>
<feature type="region of interest" description="Disordered" evidence="1">
    <location>
        <begin position="37"/>
        <end position="57"/>
    </location>
</feature>
<evidence type="ECO:0000313" key="3">
    <source>
        <dbReference type="Proteomes" id="UP000001056"/>
    </source>
</evidence>
<proteinExistence type="predicted"/>
<dbReference type="InParanoid" id="Q2GWR4"/>
<sequence length="57" mass="6390">MGKIDPYQERNLVIITNWTDALHVVITLGTGPMDWSQWANPPTTNTMPTFSPTSRST</sequence>
<evidence type="ECO:0000256" key="1">
    <source>
        <dbReference type="SAM" id="MobiDB-lite"/>
    </source>
</evidence>
<evidence type="ECO:0000313" key="2">
    <source>
        <dbReference type="EMBL" id="EAQ86337.1"/>
    </source>
</evidence>
<dbReference type="VEuPathDB" id="FungiDB:CHGG_07590"/>
<reference evidence="3" key="1">
    <citation type="journal article" date="2015" name="Genome Announc.">
        <title>Draft genome sequence of the cellulolytic fungus Chaetomium globosum.</title>
        <authorList>
            <person name="Cuomo C.A."/>
            <person name="Untereiner W.A."/>
            <person name="Ma L.-J."/>
            <person name="Grabherr M."/>
            <person name="Birren B.W."/>
        </authorList>
    </citation>
    <scope>NUCLEOTIDE SEQUENCE [LARGE SCALE GENOMIC DNA]</scope>
    <source>
        <strain evidence="3">ATCC 6205 / CBS 148.51 / DSM 1962 / NBRC 6347 / NRRL 1970</strain>
    </source>
</reference>
<keyword evidence="3" id="KW-1185">Reference proteome</keyword>
<dbReference type="HOGENOM" id="CLU_2996365_0_0_1"/>
<organism evidence="2 3">
    <name type="scientific">Chaetomium globosum (strain ATCC 6205 / CBS 148.51 / DSM 1962 / NBRC 6347 / NRRL 1970)</name>
    <name type="common">Soil fungus</name>
    <dbReference type="NCBI Taxonomy" id="306901"/>
    <lineage>
        <taxon>Eukaryota</taxon>
        <taxon>Fungi</taxon>
        <taxon>Dikarya</taxon>
        <taxon>Ascomycota</taxon>
        <taxon>Pezizomycotina</taxon>
        <taxon>Sordariomycetes</taxon>
        <taxon>Sordariomycetidae</taxon>
        <taxon>Sordariales</taxon>
        <taxon>Chaetomiaceae</taxon>
        <taxon>Chaetomium</taxon>
    </lineage>
</organism>